<keyword evidence="3" id="KW-1185">Reference proteome</keyword>
<feature type="signal peptide" evidence="1">
    <location>
        <begin position="1"/>
        <end position="16"/>
    </location>
</feature>
<dbReference type="RefSeq" id="XP_031912404.1">
    <property type="nucleotide sequence ID" value="XM_032060186.1"/>
</dbReference>
<organism evidence="2 3">
    <name type="scientific">Aspergillus pseudotamarii</name>
    <dbReference type="NCBI Taxonomy" id="132259"/>
    <lineage>
        <taxon>Eukaryota</taxon>
        <taxon>Fungi</taxon>
        <taxon>Dikarya</taxon>
        <taxon>Ascomycota</taxon>
        <taxon>Pezizomycotina</taxon>
        <taxon>Eurotiomycetes</taxon>
        <taxon>Eurotiomycetidae</taxon>
        <taxon>Eurotiales</taxon>
        <taxon>Aspergillaceae</taxon>
        <taxon>Aspergillus</taxon>
        <taxon>Aspergillus subgen. Circumdati</taxon>
    </lineage>
</organism>
<dbReference type="EMBL" id="ML743585">
    <property type="protein sequence ID" value="KAE8136341.1"/>
    <property type="molecule type" value="Genomic_DNA"/>
</dbReference>
<dbReference type="Proteomes" id="UP000325672">
    <property type="component" value="Unassembled WGS sequence"/>
</dbReference>
<dbReference type="AlphaFoldDB" id="A0A5N6SRF3"/>
<proteinExistence type="predicted"/>
<evidence type="ECO:0000313" key="3">
    <source>
        <dbReference type="Proteomes" id="UP000325672"/>
    </source>
</evidence>
<keyword evidence="1" id="KW-0732">Signal</keyword>
<evidence type="ECO:0008006" key="4">
    <source>
        <dbReference type="Google" id="ProtNLM"/>
    </source>
</evidence>
<accession>A0A5N6SRF3</accession>
<dbReference type="GeneID" id="43644396"/>
<evidence type="ECO:0000313" key="2">
    <source>
        <dbReference type="EMBL" id="KAE8136341.1"/>
    </source>
</evidence>
<name>A0A5N6SRF3_ASPPS</name>
<evidence type="ECO:0000256" key="1">
    <source>
        <dbReference type="SAM" id="SignalP"/>
    </source>
</evidence>
<reference evidence="2 3" key="1">
    <citation type="submission" date="2019-04" db="EMBL/GenBank/DDBJ databases">
        <title>Friends and foes A comparative genomics study of 23 Aspergillus species from section Flavi.</title>
        <authorList>
            <consortium name="DOE Joint Genome Institute"/>
            <person name="Kjaerbolling I."/>
            <person name="Vesth T."/>
            <person name="Frisvad J.C."/>
            <person name="Nybo J.L."/>
            <person name="Theobald S."/>
            <person name="Kildgaard S."/>
            <person name="Isbrandt T."/>
            <person name="Kuo A."/>
            <person name="Sato A."/>
            <person name="Lyhne E.K."/>
            <person name="Kogle M.E."/>
            <person name="Wiebenga A."/>
            <person name="Kun R.S."/>
            <person name="Lubbers R.J."/>
            <person name="Makela M.R."/>
            <person name="Barry K."/>
            <person name="Chovatia M."/>
            <person name="Clum A."/>
            <person name="Daum C."/>
            <person name="Haridas S."/>
            <person name="He G."/>
            <person name="LaButti K."/>
            <person name="Lipzen A."/>
            <person name="Mondo S."/>
            <person name="Riley R."/>
            <person name="Salamov A."/>
            <person name="Simmons B.A."/>
            <person name="Magnuson J.K."/>
            <person name="Henrissat B."/>
            <person name="Mortensen U.H."/>
            <person name="Larsen T.O."/>
            <person name="Devries R.P."/>
            <person name="Grigoriev I.V."/>
            <person name="Machida M."/>
            <person name="Baker S.E."/>
            <person name="Andersen M.R."/>
        </authorList>
    </citation>
    <scope>NUCLEOTIDE SEQUENCE [LARGE SCALE GENOMIC DNA]</scope>
    <source>
        <strain evidence="2 3">CBS 117625</strain>
    </source>
</reference>
<feature type="chain" id="PRO_5024794465" description="Secreted protein" evidence="1">
    <location>
        <begin position="17"/>
        <end position="146"/>
    </location>
</feature>
<gene>
    <name evidence="2" type="ORF">BDV38DRAFT_284087</name>
</gene>
<dbReference type="OrthoDB" id="4867118at2759"/>
<protein>
    <recommendedName>
        <fullName evidence="4">Secreted protein</fullName>
    </recommendedName>
</protein>
<sequence length="146" mass="15728">MKFIYILALIAPAVLAAPQATENKQSSPATAQCLDIAKGVHQTDSKAKPNLVKDLKNLPACNPFFQKCTRKIDAYVSGEPVNESNLNGANAADKNAVVCLLQILPDHFKYMAHPSLAKTPLPSAQSCPLRELHRVSHMALAAGNKQ</sequence>